<protein>
    <submittedName>
        <fullName evidence="6">HAD family hydrolase</fullName>
    </submittedName>
</protein>
<evidence type="ECO:0000256" key="4">
    <source>
        <dbReference type="ARBA" id="ARBA00022842"/>
    </source>
</evidence>
<name>A0A4T2GPW3_STRSU</name>
<dbReference type="EMBL" id="SSXO01000002">
    <property type="protein sequence ID" value="TII00262.1"/>
    <property type="molecule type" value="Genomic_DNA"/>
</dbReference>
<dbReference type="Pfam" id="PF13419">
    <property type="entry name" value="HAD_2"/>
    <property type="match status" value="1"/>
</dbReference>
<dbReference type="InterPro" id="IPR041492">
    <property type="entry name" value="HAD_2"/>
</dbReference>
<dbReference type="NCBIfam" id="TIGR01549">
    <property type="entry name" value="HAD-SF-IA-v1"/>
    <property type="match status" value="1"/>
</dbReference>
<dbReference type="InterPro" id="IPR006439">
    <property type="entry name" value="HAD-SF_hydro_IA"/>
</dbReference>
<gene>
    <name evidence="6" type="ORF">FAJ39_00455</name>
    <name evidence="5" type="ORF">FAJ39_04135</name>
</gene>
<dbReference type="GO" id="GO:0016791">
    <property type="term" value="F:phosphatase activity"/>
    <property type="evidence" value="ECO:0007669"/>
    <property type="project" value="TreeGrafter"/>
</dbReference>
<dbReference type="SFLD" id="SFLDG01129">
    <property type="entry name" value="C1.5:_HAD__Beta-PGM__Phosphata"/>
    <property type="match status" value="1"/>
</dbReference>
<dbReference type="InterPro" id="IPR036412">
    <property type="entry name" value="HAD-like_sf"/>
</dbReference>
<dbReference type="OrthoDB" id="25198at2"/>
<evidence type="ECO:0000256" key="2">
    <source>
        <dbReference type="ARBA" id="ARBA00022723"/>
    </source>
</evidence>
<dbReference type="PANTHER" id="PTHR46470">
    <property type="entry name" value="N-ACYLNEURAMINATE-9-PHOSPHATASE"/>
    <property type="match status" value="1"/>
</dbReference>
<evidence type="ECO:0000313" key="5">
    <source>
        <dbReference type="EMBL" id="TII00262.1"/>
    </source>
</evidence>
<reference evidence="6 7" key="1">
    <citation type="submission" date="2019-04" db="EMBL/GenBank/DDBJ databases">
        <title>Genome analysis of Streptococcus suis strain WUSS424.</title>
        <authorList>
            <person name="Chen H."/>
            <person name="Gao X."/>
            <person name="Wu Z."/>
        </authorList>
    </citation>
    <scope>NUCLEOTIDE SEQUENCE [LARGE SCALE GENOMIC DNA]</scope>
    <source>
        <strain evidence="6 7">WUSS424</strain>
    </source>
</reference>
<dbReference type="EMBL" id="SSXO01000001">
    <property type="protein sequence ID" value="TII00842.1"/>
    <property type="molecule type" value="Genomic_DNA"/>
</dbReference>
<comment type="cofactor">
    <cofactor evidence="1">
        <name>Mg(2+)</name>
        <dbReference type="ChEBI" id="CHEBI:18420"/>
    </cofactor>
</comment>
<dbReference type="SUPFAM" id="SSF56784">
    <property type="entry name" value="HAD-like"/>
    <property type="match status" value="1"/>
</dbReference>
<dbReference type="SFLD" id="SFLDS00003">
    <property type="entry name" value="Haloacid_Dehalogenase"/>
    <property type="match status" value="1"/>
</dbReference>
<organism evidence="6 7">
    <name type="scientific">Streptococcus suis</name>
    <dbReference type="NCBI Taxonomy" id="1307"/>
    <lineage>
        <taxon>Bacteria</taxon>
        <taxon>Bacillati</taxon>
        <taxon>Bacillota</taxon>
        <taxon>Bacilli</taxon>
        <taxon>Lactobacillales</taxon>
        <taxon>Streptococcaceae</taxon>
        <taxon>Streptococcus</taxon>
    </lineage>
</organism>
<dbReference type="GO" id="GO:0044281">
    <property type="term" value="P:small molecule metabolic process"/>
    <property type="evidence" value="ECO:0007669"/>
    <property type="project" value="UniProtKB-ARBA"/>
</dbReference>
<dbReference type="PANTHER" id="PTHR46470:SF2">
    <property type="entry name" value="GLYCERALDEHYDE 3-PHOSPHATE PHOSPHATASE"/>
    <property type="match status" value="1"/>
</dbReference>
<proteinExistence type="predicted"/>
<dbReference type="GO" id="GO:0046872">
    <property type="term" value="F:metal ion binding"/>
    <property type="evidence" value="ECO:0007669"/>
    <property type="project" value="UniProtKB-KW"/>
</dbReference>
<dbReference type="AlphaFoldDB" id="A0A4T2GPW3"/>
<dbReference type="InterPro" id="IPR051400">
    <property type="entry name" value="HAD-like_hydrolase"/>
</dbReference>
<keyword evidence="2" id="KW-0479">Metal-binding</keyword>
<evidence type="ECO:0000313" key="7">
    <source>
        <dbReference type="Proteomes" id="UP000305165"/>
    </source>
</evidence>
<dbReference type="Proteomes" id="UP000305165">
    <property type="component" value="Unassembled WGS sequence"/>
</dbReference>
<dbReference type="NCBIfam" id="TIGR01509">
    <property type="entry name" value="HAD-SF-IA-v3"/>
    <property type="match status" value="1"/>
</dbReference>
<dbReference type="PRINTS" id="PR00413">
    <property type="entry name" value="HADHALOGNASE"/>
</dbReference>
<keyword evidence="3 6" id="KW-0378">Hydrolase</keyword>
<accession>A0A4T2GPW3</accession>
<dbReference type="InterPro" id="IPR023198">
    <property type="entry name" value="PGP-like_dom2"/>
</dbReference>
<evidence type="ECO:0000256" key="3">
    <source>
        <dbReference type="ARBA" id="ARBA00022801"/>
    </source>
</evidence>
<keyword evidence="4" id="KW-0460">Magnesium</keyword>
<dbReference type="InterPro" id="IPR023214">
    <property type="entry name" value="HAD_sf"/>
</dbReference>
<dbReference type="Gene3D" id="3.40.50.1000">
    <property type="entry name" value="HAD superfamily/HAD-like"/>
    <property type="match status" value="1"/>
</dbReference>
<evidence type="ECO:0000313" key="6">
    <source>
        <dbReference type="EMBL" id="TII00842.1"/>
    </source>
</evidence>
<dbReference type="Gene3D" id="1.10.150.240">
    <property type="entry name" value="Putative phosphatase, domain 2"/>
    <property type="match status" value="1"/>
</dbReference>
<evidence type="ECO:0000256" key="1">
    <source>
        <dbReference type="ARBA" id="ARBA00001946"/>
    </source>
</evidence>
<comment type="caution">
    <text evidence="6">The sequence shown here is derived from an EMBL/GenBank/DDBJ whole genome shotgun (WGS) entry which is preliminary data.</text>
</comment>
<sequence length="213" mass="24459">MIEWVFFDLGSTLLDEESAYSYYIDECVKKLQSLDIEVSADSYKKKMVEYAHKSLDPIRATWQYFAPTEPRPLWKNEGVSLYPETIDVLEKLSQNYRLGIVANQSGSVRELLKEWGISSYFQLIILSEEVGVCKPDLRIFKLALEESSISADKAVYVGDRYDNDILPAKSLGMYTIRILTGFGKYTRENGKWKNDWVVSSLKELPTLLGQIEN</sequence>